<evidence type="ECO:0000259" key="13">
    <source>
        <dbReference type="PROSITE" id="PS50071"/>
    </source>
</evidence>
<dbReference type="Pfam" id="PF00046">
    <property type="entry name" value="Homeodomain"/>
    <property type="match status" value="1"/>
</dbReference>
<keyword evidence="12" id="KW-0472">Membrane</keyword>
<evidence type="ECO:0000256" key="6">
    <source>
        <dbReference type="ARBA" id="ARBA00023163"/>
    </source>
</evidence>
<dbReference type="GO" id="GO:0005634">
    <property type="term" value="C:nucleus"/>
    <property type="evidence" value="ECO:0007669"/>
    <property type="project" value="UniProtKB-SubCell"/>
</dbReference>
<evidence type="ECO:0000313" key="15">
    <source>
        <dbReference type="Proteomes" id="UP001151529"/>
    </source>
</evidence>
<evidence type="ECO:0000256" key="4">
    <source>
        <dbReference type="ARBA" id="ARBA00023125"/>
    </source>
</evidence>
<gene>
    <name evidence="14" type="ORF">OIU85_013965</name>
</gene>
<evidence type="ECO:0000256" key="10">
    <source>
        <dbReference type="RuleBase" id="RU000682"/>
    </source>
</evidence>
<reference evidence="14" key="2">
    <citation type="journal article" date="2023" name="Int. J. Mol. Sci.">
        <title>De Novo Assembly and Annotation of 11 Diverse Shrub Willow (Salix) Genomes Reveals Novel Gene Organization in Sex-Linked Regions.</title>
        <authorList>
            <person name="Hyden B."/>
            <person name="Feng K."/>
            <person name="Yates T.B."/>
            <person name="Jawdy S."/>
            <person name="Cereghino C."/>
            <person name="Smart L.B."/>
            <person name="Muchero W."/>
        </authorList>
    </citation>
    <scope>NUCLEOTIDE SEQUENCE [LARGE SCALE GENOMIC DNA]</scope>
    <source>
        <tissue evidence="14">Shoot tip</tissue>
    </source>
</reference>
<dbReference type="SUPFAM" id="SSF46689">
    <property type="entry name" value="Homeodomain-like"/>
    <property type="match status" value="1"/>
</dbReference>
<proteinExistence type="inferred from homology"/>
<evidence type="ECO:0000256" key="3">
    <source>
        <dbReference type="ARBA" id="ARBA00023015"/>
    </source>
</evidence>
<dbReference type="SMART" id="SM00389">
    <property type="entry name" value="HOX"/>
    <property type="match status" value="1"/>
</dbReference>
<keyword evidence="12" id="KW-1133">Transmembrane helix</keyword>
<keyword evidence="6" id="KW-0804">Transcription</keyword>
<organism evidence="14 15">
    <name type="scientific">Salix viminalis</name>
    <name type="common">Common osier</name>
    <name type="synonym">Basket willow</name>
    <dbReference type="NCBI Taxonomy" id="40686"/>
    <lineage>
        <taxon>Eukaryota</taxon>
        <taxon>Viridiplantae</taxon>
        <taxon>Streptophyta</taxon>
        <taxon>Embryophyta</taxon>
        <taxon>Tracheophyta</taxon>
        <taxon>Spermatophyta</taxon>
        <taxon>Magnoliopsida</taxon>
        <taxon>eudicotyledons</taxon>
        <taxon>Gunneridae</taxon>
        <taxon>Pentapetalae</taxon>
        <taxon>rosids</taxon>
        <taxon>fabids</taxon>
        <taxon>Malpighiales</taxon>
        <taxon>Salicaceae</taxon>
        <taxon>Saliceae</taxon>
        <taxon>Salix</taxon>
    </lineage>
</organism>
<dbReference type="InterPro" id="IPR044555">
    <property type="entry name" value="WUSCHEL-like"/>
</dbReference>
<evidence type="ECO:0000256" key="7">
    <source>
        <dbReference type="ARBA" id="ARBA00023242"/>
    </source>
</evidence>
<evidence type="ECO:0000256" key="12">
    <source>
        <dbReference type="SAM" id="Phobius"/>
    </source>
</evidence>
<evidence type="ECO:0000256" key="5">
    <source>
        <dbReference type="ARBA" id="ARBA00023155"/>
    </source>
</evidence>
<feature type="region of interest" description="Disordered" evidence="11">
    <location>
        <begin position="232"/>
        <end position="288"/>
    </location>
</feature>
<dbReference type="Gene3D" id="1.10.10.60">
    <property type="entry name" value="Homeodomain-like"/>
    <property type="match status" value="1"/>
</dbReference>
<dbReference type="InterPro" id="IPR009057">
    <property type="entry name" value="Homeodomain-like_sf"/>
</dbReference>
<dbReference type="GO" id="GO:0099402">
    <property type="term" value="P:plant organ development"/>
    <property type="evidence" value="ECO:0007669"/>
    <property type="project" value="InterPro"/>
</dbReference>
<feature type="domain" description="Homeobox" evidence="13">
    <location>
        <begin position="179"/>
        <end position="234"/>
    </location>
</feature>
<keyword evidence="3" id="KW-0805">Transcription regulation</keyword>
<feature type="DNA-binding region" description="Homeobox" evidence="9">
    <location>
        <begin position="181"/>
        <end position="235"/>
    </location>
</feature>
<evidence type="ECO:0000256" key="1">
    <source>
        <dbReference type="ARBA" id="ARBA00004123"/>
    </source>
</evidence>
<comment type="similarity">
    <text evidence="8">Belongs to the WUS homeobox family.</text>
</comment>
<dbReference type="OrthoDB" id="901067at2759"/>
<dbReference type="EMBL" id="JAPFFL010000018">
    <property type="protein sequence ID" value="KAJ6672682.1"/>
    <property type="molecule type" value="Genomic_DNA"/>
</dbReference>
<keyword evidence="4 9" id="KW-0238">DNA-binding</keyword>
<name>A0A9Q0NMX4_SALVM</name>
<keyword evidence="12" id="KW-0812">Transmembrane</keyword>
<dbReference type="PROSITE" id="PS50071">
    <property type="entry name" value="HOMEOBOX_2"/>
    <property type="match status" value="1"/>
</dbReference>
<evidence type="ECO:0000313" key="14">
    <source>
        <dbReference type="EMBL" id="KAJ6672682.1"/>
    </source>
</evidence>
<sequence>MNNICSLYCKGRSNIFCSPPALHYSLACSFPVPAKPSPYFSAPSFQHAISFRGKGCEGSLKESTLLILFFWFHYPVLSLNLSIQLSLTLLLFVLTKMWMVGYNDGGDDSFNGRKLKSLVPRPIPSTSAASSPPCVDRGLHNTDFLALNQYHLGLASMADQSIREFNAQPVVMSSRWNPTPEQLGTLEELYRRGTRTPSTDQIQNITAQLRRYGRIEGKNVFYWFQNHKARERQKRRRQMESDSLDGHQQPGHGSEMFDRKESGASRTSYEDEQTMNWAPSTNYSTLSEESVSISKSTKAGMAEYCRPDGWIEFDERELQHRRNLMERNATRETMRFSCPSPSHLSTTISSGAAATTLATPCLSTQGAATARTMEPANFMNIFNNDGVISDGDDRCGDGTWESQALQLFPLRSGGNGNNLERINERETDQVSVSAAETLNANGNFSPCQFFEFLPLKI</sequence>
<accession>A0A9Q0NMX4</accession>
<dbReference type="Proteomes" id="UP001151529">
    <property type="component" value="Chromosome 12"/>
</dbReference>
<dbReference type="GO" id="GO:0003700">
    <property type="term" value="F:DNA-binding transcription factor activity"/>
    <property type="evidence" value="ECO:0007669"/>
    <property type="project" value="InterPro"/>
</dbReference>
<keyword evidence="5 9" id="KW-0371">Homeobox</keyword>
<dbReference type="GO" id="GO:0003677">
    <property type="term" value="F:DNA binding"/>
    <property type="evidence" value="ECO:0007669"/>
    <property type="project" value="UniProtKB-UniRule"/>
</dbReference>
<dbReference type="CDD" id="cd00086">
    <property type="entry name" value="homeodomain"/>
    <property type="match status" value="1"/>
</dbReference>
<reference evidence="14" key="1">
    <citation type="submission" date="2022-11" db="EMBL/GenBank/DDBJ databases">
        <authorList>
            <person name="Hyden B.L."/>
            <person name="Feng K."/>
            <person name="Yates T."/>
            <person name="Jawdy S."/>
            <person name="Smart L.B."/>
            <person name="Muchero W."/>
        </authorList>
    </citation>
    <scope>NUCLEOTIDE SEQUENCE</scope>
    <source>
        <tissue evidence="14">Shoot tip</tissue>
    </source>
</reference>
<protein>
    <submittedName>
        <fullName evidence="14">WUSCHEL-RELATED HOMEOBOX 1-RELATED</fullName>
    </submittedName>
</protein>
<dbReference type="AlphaFoldDB" id="A0A9Q0NMX4"/>
<comment type="caution">
    <text evidence="14">The sequence shown here is derived from an EMBL/GenBank/DDBJ whole genome shotgun (WGS) entry which is preliminary data.</text>
</comment>
<keyword evidence="15" id="KW-1185">Reference proteome</keyword>
<dbReference type="PANTHER" id="PTHR45940:SF13">
    <property type="entry name" value="WUSCHEL-RELATED HOMEOBOX 1"/>
    <property type="match status" value="1"/>
</dbReference>
<dbReference type="FunFam" id="1.10.10.60:FF:000146">
    <property type="entry name" value="WUSCHEL-related homeobox 4"/>
    <property type="match status" value="1"/>
</dbReference>
<dbReference type="PANTHER" id="PTHR45940">
    <property type="entry name" value="WUSCHEL-RELATED HOMEOBOX 1-RELATED"/>
    <property type="match status" value="1"/>
</dbReference>
<evidence type="ECO:0000256" key="8">
    <source>
        <dbReference type="ARBA" id="ARBA00024040"/>
    </source>
</evidence>
<feature type="compositionally biased region" description="Polar residues" evidence="11">
    <location>
        <begin position="274"/>
        <end position="288"/>
    </location>
</feature>
<evidence type="ECO:0000256" key="2">
    <source>
        <dbReference type="ARBA" id="ARBA00022473"/>
    </source>
</evidence>
<dbReference type="InterPro" id="IPR001356">
    <property type="entry name" value="HD"/>
</dbReference>
<keyword evidence="7 9" id="KW-0539">Nucleus</keyword>
<comment type="subcellular location">
    <subcellularLocation>
        <location evidence="1 9 10">Nucleus</location>
    </subcellularLocation>
</comment>
<evidence type="ECO:0000256" key="9">
    <source>
        <dbReference type="PROSITE-ProRule" id="PRU00108"/>
    </source>
</evidence>
<feature type="transmembrane region" description="Helical" evidence="12">
    <location>
        <begin position="71"/>
        <end position="94"/>
    </location>
</feature>
<evidence type="ECO:0000256" key="11">
    <source>
        <dbReference type="SAM" id="MobiDB-lite"/>
    </source>
</evidence>
<keyword evidence="2" id="KW-0217">Developmental protein</keyword>